<dbReference type="Proteomes" id="UP000824366">
    <property type="component" value="Chromosome"/>
</dbReference>
<dbReference type="EMBL" id="AP024238">
    <property type="protein sequence ID" value="BCO28520.1"/>
    <property type="molecule type" value="Genomic_DNA"/>
</dbReference>
<keyword evidence="5" id="KW-1185">Reference proteome</keyword>
<feature type="domain" description="Gamma-butyrobetaine hydroxylase-like N-terminal" evidence="3">
    <location>
        <begin position="14"/>
        <end position="98"/>
    </location>
</feature>
<dbReference type="Pfam" id="PF06155">
    <property type="entry name" value="GBBH-like_N"/>
    <property type="match status" value="1"/>
</dbReference>
<name>A0ABN6D964_9BURK</name>
<evidence type="ECO:0000256" key="1">
    <source>
        <dbReference type="ARBA" id="ARBA00022723"/>
    </source>
</evidence>
<dbReference type="PANTHER" id="PTHR35303">
    <property type="entry name" value="OS02G0197800 PROTEIN"/>
    <property type="match status" value="1"/>
</dbReference>
<organism evidence="4 5">
    <name type="scientific">Rhodoferax lithotrophicus</name>
    <dbReference type="NCBI Taxonomy" id="2798804"/>
    <lineage>
        <taxon>Bacteria</taxon>
        <taxon>Pseudomonadati</taxon>
        <taxon>Pseudomonadota</taxon>
        <taxon>Betaproteobacteria</taxon>
        <taxon>Burkholderiales</taxon>
        <taxon>Comamonadaceae</taxon>
        <taxon>Rhodoferax</taxon>
    </lineage>
</organism>
<dbReference type="Gene3D" id="3.30.2020.30">
    <property type="match status" value="1"/>
</dbReference>
<dbReference type="InterPro" id="IPR010376">
    <property type="entry name" value="GBBH-like_N"/>
</dbReference>
<sequence>MAGLQNGAPAPQDITVHSQSRVLEISFSDGATFRIPFELMRVYSPSAEVAGHGPGQEVLQTGKREVTLTGLEPVGNYAVQPAFSDGHDSGIYSWDYLYFLGSQQDKLWSDYTARLQAAGVDRDTPMPEKAGASCGH</sequence>
<dbReference type="RefSeq" id="WP_223904464.1">
    <property type="nucleotide sequence ID" value="NZ_AP024238.1"/>
</dbReference>
<evidence type="ECO:0000313" key="5">
    <source>
        <dbReference type="Proteomes" id="UP000824366"/>
    </source>
</evidence>
<dbReference type="InterPro" id="IPR038492">
    <property type="entry name" value="GBBH-like_N_sf"/>
</dbReference>
<protein>
    <recommendedName>
        <fullName evidence="3">Gamma-butyrobetaine hydroxylase-like N-terminal domain-containing protein</fullName>
    </recommendedName>
</protein>
<keyword evidence="2" id="KW-0408">Iron</keyword>
<gene>
    <name evidence="4" type="ORF">MIZ03_3426</name>
</gene>
<accession>A0ABN6D964</accession>
<reference evidence="4 5" key="1">
    <citation type="journal article" date="2021" name="Microbiol. Spectr.">
        <title>A Single Bacterium Capable of Oxidation and Reduction of Iron at Circumneutral pH.</title>
        <authorList>
            <person name="Kato S."/>
            <person name="Ohkuma M."/>
        </authorList>
    </citation>
    <scope>NUCLEOTIDE SEQUENCE [LARGE SCALE GENOMIC DNA]</scope>
    <source>
        <strain evidence="4 5">MIZ03</strain>
    </source>
</reference>
<keyword evidence="1" id="KW-0479">Metal-binding</keyword>
<dbReference type="PANTHER" id="PTHR35303:SF5">
    <property type="entry name" value="OS02G0197800 PROTEIN"/>
    <property type="match status" value="1"/>
</dbReference>
<proteinExistence type="predicted"/>
<evidence type="ECO:0000259" key="3">
    <source>
        <dbReference type="Pfam" id="PF06155"/>
    </source>
</evidence>
<evidence type="ECO:0000313" key="4">
    <source>
        <dbReference type="EMBL" id="BCO28520.1"/>
    </source>
</evidence>
<evidence type="ECO:0000256" key="2">
    <source>
        <dbReference type="ARBA" id="ARBA00023004"/>
    </source>
</evidence>